<dbReference type="GO" id="GO:0034702">
    <property type="term" value="C:monoatomic ion channel complex"/>
    <property type="evidence" value="ECO:0007669"/>
    <property type="project" value="UniProtKB-KW"/>
</dbReference>
<dbReference type="GO" id="GO:0005249">
    <property type="term" value="F:voltage-gated potassium channel activity"/>
    <property type="evidence" value="ECO:0007669"/>
    <property type="project" value="InterPro"/>
</dbReference>
<gene>
    <name evidence="15" type="ORF">FNF27_06430</name>
    <name evidence="14" type="ORF">FNF28_06907</name>
</gene>
<dbReference type="Gene3D" id="2.60.120.10">
    <property type="entry name" value="Jelly Rolls"/>
    <property type="match status" value="1"/>
</dbReference>
<dbReference type="GO" id="GO:0005886">
    <property type="term" value="C:plasma membrane"/>
    <property type="evidence" value="ECO:0007669"/>
    <property type="project" value="TreeGrafter"/>
</dbReference>
<dbReference type="InterPro" id="IPR000595">
    <property type="entry name" value="cNMP-bd_dom"/>
</dbReference>
<evidence type="ECO:0000256" key="9">
    <source>
        <dbReference type="ARBA" id="ARBA00023065"/>
    </source>
</evidence>
<evidence type="ECO:0000313" key="14">
    <source>
        <dbReference type="EMBL" id="KAA0153771.1"/>
    </source>
</evidence>
<proteinExistence type="predicted"/>
<keyword evidence="7" id="KW-0630">Potassium</keyword>
<keyword evidence="10 12" id="KW-0472">Membrane</keyword>
<keyword evidence="6" id="KW-0851">Voltage-gated channel</keyword>
<evidence type="ECO:0000259" key="13">
    <source>
        <dbReference type="PROSITE" id="PS50042"/>
    </source>
</evidence>
<feature type="transmembrane region" description="Helical" evidence="12">
    <location>
        <begin position="48"/>
        <end position="67"/>
    </location>
</feature>
<keyword evidence="3" id="KW-0633">Potassium transport</keyword>
<dbReference type="PANTHER" id="PTHR10217">
    <property type="entry name" value="VOLTAGE AND LIGAND GATED POTASSIUM CHANNEL"/>
    <property type="match status" value="1"/>
</dbReference>
<dbReference type="GO" id="GO:0042391">
    <property type="term" value="P:regulation of membrane potential"/>
    <property type="evidence" value="ECO:0007669"/>
    <property type="project" value="TreeGrafter"/>
</dbReference>
<feature type="transmembrane region" description="Helical" evidence="12">
    <location>
        <begin position="278"/>
        <end position="302"/>
    </location>
</feature>
<dbReference type="Gene3D" id="1.10.287.70">
    <property type="match status" value="1"/>
</dbReference>
<evidence type="ECO:0000256" key="3">
    <source>
        <dbReference type="ARBA" id="ARBA00022538"/>
    </source>
</evidence>
<dbReference type="InterPro" id="IPR003938">
    <property type="entry name" value="K_chnl_volt-dep_EAG/ELK/ERG"/>
</dbReference>
<dbReference type="EMBL" id="VLTO01000057">
    <property type="protein sequence ID" value="KAA0170953.1"/>
    <property type="molecule type" value="Genomic_DNA"/>
</dbReference>
<dbReference type="EMBL" id="VLTL01000195">
    <property type="protein sequence ID" value="KAA0153771.1"/>
    <property type="molecule type" value="Genomic_DNA"/>
</dbReference>
<protein>
    <recommendedName>
        <fullName evidence="13">Cyclic nucleotide-binding domain-containing protein</fullName>
    </recommendedName>
</protein>
<evidence type="ECO:0000256" key="11">
    <source>
        <dbReference type="ARBA" id="ARBA00023303"/>
    </source>
</evidence>
<name>A0A5A8CPS9_CAFRO</name>
<evidence type="ECO:0000256" key="6">
    <source>
        <dbReference type="ARBA" id="ARBA00022882"/>
    </source>
</evidence>
<feature type="domain" description="Cyclic nucleotide-binding" evidence="13">
    <location>
        <begin position="380"/>
        <end position="429"/>
    </location>
</feature>
<keyword evidence="8 12" id="KW-1133">Transmembrane helix</keyword>
<keyword evidence="2" id="KW-0813">Transport</keyword>
<evidence type="ECO:0000256" key="5">
    <source>
        <dbReference type="ARBA" id="ARBA00022826"/>
    </source>
</evidence>
<dbReference type="PRINTS" id="PR01463">
    <property type="entry name" value="EAGCHANLFMLY"/>
</dbReference>
<evidence type="ECO:0000256" key="7">
    <source>
        <dbReference type="ARBA" id="ARBA00022958"/>
    </source>
</evidence>
<evidence type="ECO:0000256" key="4">
    <source>
        <dbReference type="ARBA" id="ARBA00022692"/>
    </source>
</evidence>
<dbReference type="Proteomes" id="UP000322899">
    <property type="component" value="Unassembled WGS sequence"/>
</dbReference>
<evidence type="ECO:0000256" key="2">
    <source>
        <dbReference type="ARBA" id="ARBA00022448"/>
    </source>
</evidence>
<dbReference type="Gene3D" id="1.10.287.630">
    <property type="entry name" value="Helix hairpin bin"/>
    <property type="match status" value="1"/>
</dbReference>
<dbReference type="PANTHER" id="PTHR10217:SF435">
    <property type="entry name" value="POTASSIUM VOLTAGE-GATED CHANNEL PROTEIN EAG"/>
    <property type="match status" value="1"/>
</dbReference>
<evidence type="ECO:0000256" key="12">
    <source>
        <dbReference type="SAM" id="Phobius"/>
    </source>
</evidence>
<dbReference type="Pfam" id="PF00520">
    <property type="entry name" value="Ion_trans"/>
    <property type="match status" value="1"/>
</dbReference>
<feature type="transmembrane region" description="Helical" evidence="12">
    <location>
        <begin position="198"/>
        <end position="219"/>
    </location>
</feature>
<accession>A0A5A8CPS9</accession>
<evidence type="ECO:0000256" key="10">
    <source>
        <dbReference type="ARBA" id="ARBA00023136"/>
    </source>
</evidence>
<dbReference type="Proteomes" id="UP000324907">
    <property type="component" value="Unassembled WGS sequence"/>
</dbReference>
<evidence type="ECO:0000256" key="8">
    <source>
        <dbReference type="ARBA" id="ARBA00022989"/>
    </source>
</evidence>
<organism evidence="14 17">
    <name type="scientific">Cafeteria roenbergensis</name>
    <name type="common">Marine flagellate</name>
    <dbReference type="NCBI Taxonomy" id="33653"/>
    <lineage>
        <taxon>Eukaryota</taxon>
        <taxon>Sar</taxon>
        <taxon>Stramenopiles</taxon>
        <taxon>Bigyra</taxon>
        <taxon>Opalozoa</taxon>
        <taxon>Bicosoecida</taxon>
        <taxon>Cafeteriaceae</taxon>
        <taxon>Cafeteria</taxon>
    </lineage>
</organism>
<reference evidence="16 17" key="1">
    <citation type="submission" date="2019-07" db="EMBL/GenBank/DDBJ databases">
        <title>Genomes of Cafeteria roenbergensis.</title>
        <authorList>
            <person name="Fischer M.G."/>
            <person name="Hackl T."/>
            <person name="Roman M."/>
        </authorList>
    </citation>
    <scope>NUCLEOTIDE SEQUENCE [LARGE SCALE GENOMIC DNA]</scope>
    <source>
        <strain evidence="15 16">E4-10P</strain>
        <strain evidence="14 17">RCC970-E3</strain>
    </source>
</reference>
<evidence type="ECO:0000256" key="1">
    <source>
        <dbReference type="ARBA" id="ARBA00004141"/>
    </source>
</evidence>
<dbReference type="InterPro" id="IPR005821">
    <property type="entry name" value="Ion_trans_dom"/>
</dbReference>
<evidence type="ECO:0000313" key="15">
    <source>
        <dbReference type="EMBL" id="KAA0170953.1"/>
    </source>
</evidence>
<comment type="caution">
    <text evidence="14">The sequence shown here is derived from an EMBL/GenBank/DDBJ whole genome shotgun (WGS) entry which is preliminary data.</text>
</comment>
<dbReference type="InterPro" id="IPR014710">
    <property type="entry name" value="RmlC-like_jellyroll"/>
</dbReference>
<comment type="subcellular location">
    <subcellularLocation>
        <location evidence="1">Membrane</location>
        <topology evidence="1">Multi-pass membrane protein</topology>
    </subcellularLocation>
</comment>
<keyword evidence="9" id="KW-0406">Ion transport</keyword>
<dbReference type="PROSITE" id="PS50042">
    <property type="entry name" value="CNMP_BINDING_3"/>
    <property type="match status" value="1"/>
</dbReference>
<dbReference type="SUPFAM" id="SSF51206">
    <property type="entry name" value="cAMP-binding domain-like"/>
    <property type="match status" value="1"/>
</dbReference>
<keyword evidence="11" id="KW-0407">Ion channel</keyword>
<dbReference type="SUPFAM" id="SSF81324">
    <property type="entry name" value="Voltage-gated potassium channels"/>
    <property type="match status" value="1"/>
</dbReference>
<keyword evidence="5" id="KW-0631">Potassium channel</keyword>
<dbReference type="InterPro" id="IPR050818">
    <property type="entry name" value="KCNH_animal-type"/>
</dbReference>
<dbReference type="AlphaFoldDB" id="A0A5A8CPS9"/>
<dbReference type="OrthoDB" id="421226at2759"/>
<dbReference type="FunFam" id="1.10.287.70:FF:000123">
    <property type="entry name" value="Potassium channel KAT3"/>
    <property type="match status" value="1"/>
</dbReference>
<sequence>MREVFSLLESSAFRADEEETRRRNHTLRVASKQHLIHPFSWLRTRWDVLLVLVISYNAFVISFRIAFDVSEEVDGLFWFDRFVDLLFIADLFLNFRTGIVTDSGAVVLDPEVIVWTYLRGWFAIDFVSAIPYEVFFIIAAPDAYNPELSAGMRAPSMLRISQMIRIFKAVKMLRILRLSQVFTRWERAFVVKHAVSTVTRYFVAIFFAAHWIACAFFLVGSSEASSGSHLSWIEDQNLVGASLFEQYMASFYWALTTVTTVGYGDIAAVSPSERVLSVIAMIIGSTMYTYGLTNIITVAVGMQRDKTAFQEKMDDINSYMAFRGVPASLQANIRTYLAERSSKGRSWDEKERDLLTDLSPQLQAKLAIVINSAVLKRTRFLWHTTPEFVTRIILSMSHQHFPPEEYVAVEEDPADKLFILTQGSVDLLKPSWVVRATGVCPS</sequence>
<evidence type="ECO:0000313" key="16">
    <source>
        <dbReference type="Proteomes" id="UP000322899"/>
    </source>
</evidence>
<evidence type="ECO:0000313" key="17">
    <source>
        <dbReference type="Proteomes" id="UP000324907"/>
    </source>
</evidence>
<keyword evidence="4 12" id="KW-0812">Transmembrane</keyword>
<dbReference type="InterPro" id="IPR018490">
    <property type="entry name" value="cNMP-bd_dom_sf"/>
</dbReference>